<reference evidence="2 3" key="1">
    <citation type="submission" date="2018-12" db="EMBL/GenBank/DDBJ databases">
        <title>Deinococcus radiophilus ATCC 27603 genome sequencing and assembly.</title>
        <authorList>
            <person name="Maclea K.S."/>
            <person name="Maynard C.R."/>
        </authorList>
    </citation>
    <scope>NUCLEOTIDE SEQUENCE [LARGE SCALE GENOMIC DNA]</scope>
    <source>
        <strain evidence="2 3">ATCC 27603</strain>
    </source>
</reference>
<feature type="transmembrane region" description="Helical" evidence="1">
    <location>
        <begin position="42"/>
        <end position="67"/>
    </location>
</feature>
<evidence type="ECO:0000313" key="2">
    <source>
        <dbReference type="EMBL" id="RTR26233.1"/>
    </source>
</evidence>
<dbReference type="AlphaFoldDB" id="A0A3S0JPE1"/>
<keyword evidence="1" id="KW-0812">Transmembrane</keyword>
<keyword evidence="1" id="KW-1133">Transmembrane helix</keyword>
<name>A0A3S0JPE1_9DEIO</name>
<organism evidence="2 3">
    <name type="scientific">Deinococcus radiophilus</name>
    <dbReference type="NCBI Taxonomy" id="32062"/>
    <lineage>
        <taxon>Bacteria</taxon>
        <taxon>Thermotogati</taxon>
        <taxon>Deinococcota</taxon>
        <taxon>Deinococci</taxon>
        <taxon>Deinococcales</taxon>
        <taxon>Deinococcaceae</taxon>
        <taxon>Deinococcus</taxon>
    </lineage>
</organism>
<dbReference type="RefSeq" id="WP_126352331.1">
    <property type="nucleotide sequence ID" value="NZ_CP086380.1"/>
</dbReference>
<keyword evidence="1" id="KW-0472">Membrane</keyword>
<sequence>MSGPLFLLAAALIPGAALWIPLRHYGHTLPAPQVKRWRTAHLLLWLLLIALTFLPFSPMNLLFGLLYRPPPSGFDPLHLGLSLMLTAPALSALVLLPPGLLLAARAARTARSTP</sequence>
<evidence type="ECO:0000313" key="3">
    <source>
        <dbReference type="Proteomes" id="UP000277766"/>
    </source>
</evidence>
<keyword evidence="3" id="KW-1185">Reference proteome</keyword>
<feature type="transmembrane region" description="Helical" evidence="1">
    <location>
        <begin position="79"/>
        <end position="104"/>
    </location>
</feature>
<feature type="transmembrane region" description="Helical" evidence="1">
    <location>
        <begin position="6"/>
        <end position="22"/>
    </location>
</feature>
<dbReference type="Proteomes" id="UP000277766">
    <property type="component" value="Unassembled WGS sequence"/>
</dbReference>
<dbReference type="EMBL" id="RXPE01000017">
    <property type="protein sequence ID" value="RTR26233.1"/>
    <property type="molecule type" value="Genomic_DNA"/>
</dbReference>
<evidence type="ECO:0000256" key="1">
    <source>
        <dbReference type="SAM" id="Phobius"/>
    </source>
</evidence>
<accession>A0A3S0JPE1</accession>
<protein>
    <submittedName>
        <fullName evidence="2">Uncharacterized protein</fullName>
    </submittedName>
</protein>
<comment type="caution">
    <text evidence="2">The sequence shown here is derived from an EMBL/GenBank/DDBJ whole genome shotgun (WGS) entry which is preliminary data.</text>
</comment>
<gene>
    <name evidence="2" type="ORF">EJ104_08650</name>
</gene>
<proteinExistence type="predicted"/>